<sequence>MSVFAIGFALGAIRVLLLVPRFGDTVAVLLEAPVILAISWRMSRWSVKKRGLMTDTGGALLMGTISFAVLMSAEFVTAVTCFNRTVAEYFAGFWSVPGAIGLAAQLCFASFPFLQATNSRIASGR</sequence>
<protein>
    <submittedName>
        <fullName evidence="3">Uncharacterized protein</fullName>
    </submittedName>
</protein>
<dbReference type="Proteomes" id="UP001481677">
    <property type="component" value="Unassembled WGS sequence"/>
</dbReference>
<proteinExistence type="predicted"/>
<accession>A0A5C6VKJ0</accession>
<evidence type="ECO:0000313" key="4">
    <source>
        <dbReference type="Proteomes" id="UP000321776"/>
    </source>
</evidence>
<organism evidence="3 4">
    <name type="scientific">Paraburkholderia azotifigens</name>
    <dbReference type="NCBI Taxonomy" id="2057004"/>
    <lineage>
        <taxon>Bacteria</taxon>
        <taxon>Pseudomonadati</taxon>
        <taxon>Pseudomonadota</taxon>
        <taxon>Betaproteobacteria</taxon>
        <taxon>Burkholderiales</taxon>
        <taxon>Burkholderiaceae</taxon>
        <taxon>Paraburkholderia</taxon>
    </lineage>
</organism>
<reference evidence="2 5" key="3">
    <citation type="submission" date="2024-01" db="EMBL/GenBank/DDBJ databases">
        <title>The diversity of rhizobia nodulating Mimosa spp. in eleven states of Brazil covering several biomes is determined by host plant, location, and edaphic factors.</title>
        <authorList>
            <person name="Rouws L."/>
            <person name="Barauna A."/>
            <person name="Beukes C."/>
            <person name="De Faria S.M."/>
            <person name="Gross E."/>
            <person name="Dos Reis Junior F.B."/>
            <person name="Simon M."/>
            <person name="Maluk M."/>
            <person name="Odee D.W."/>
            <person name="Kenicer G."/>
            <person name="Young J.P.W."/>
            <person name="Reis V.M."/>
            <person name="Zilli J."/>
            <person name="James E.K."/>
        </authorList>
    </citation>
    <scope>NUCLEOTIDE SEQUENCE [LARGE SCALE GENOMIC DNA]</scope>
    <source>
        <strain evidence="2 5">JPY530</strain>
    </source>
</reference>
<dbReference type="EMBL" id="VOQS01000003">
    <property type="protein sequence ID" value="TXC84095.1"/>
    <property type="molecule type" value="Genomic_DNA"/>
</dbReference>
<reference evidence="3" key="2">
    <citation type="submission" date="2019-08" db="EMBL/GenBank/DDBJ databases">
        <authorList>
            <person name="Im W.-T."/>
        </authorList>
    </citation>
    <scope>NUCLEOTIDE SEQUENCE</scope>
    <source>
        <strain evidence="3">NF 2-5-3</strain>
    </source>
</reference>
<name>A0A5C6VKJ0_9BURK</name>
<keyword evidence="1" id="KW-1133">Transmembrane helix</keyword>
<comment type="caution">
    <text evidence="3">The sequence shown here is derived from an EMBL/GenBank/DDBJ whole genome shotgun (WGS) entry which is preliminary data.</text>
</comment>
<gene>
    <name evidence="3" type="ORF">FRZ40_27655</name>
    <name evidence="2" type="ORF">V4C56_08865</name>
</gene>
<evidence type="ECO:0000313" key="5">
    <source>
        <dbReference type="Proteomes" id="UP001481677"/>
    </source>
</evidence>
<feature type="transmembrane region" description="Helical" evidence="1">
    <location>
        <begin position="59"/>
        <end position="79"/>
    </location>
</feature>
<dbReference type="EMBL" id="JAZHGA010000005">
    <property type="protein sequence ID" value="MEM5339740.1"/>
    <property type="molecule type" value="Genomic_DNA"/>
</dbReference>
<keyword evidence="5" id="KW-1185">Reference proteome</keyword>
<keyword evidence="1" id="KW-0812">Transmembrane</keyword>
<dbReference type="Proteomes" id="UP000321776">
    <property type="component" value="Unassembled WGS sequence"/>
</dbReference>
<evidence type="ECO:0000313" key="2">
    <source>
        <dbReference type="EMBL" id="MEM5339740.1"/>
    </source>
</evidence>
<dbReference type="RefSeq" id="WP_147236238.1">
    <property type="nucleotide sequence ID" value="NZ_JAZHFZ010000013.1"/>
</dbReference>
<dbReference type="AlphaFoldDB" id="A0A5C6VKJ0"/>
<evidence type="ECO:0000256" key="1">
    <source>
        <dbReference type="SAM" id="Phobius"/>
    </source>
</evidence>
<reference evidence="3 4" key="1">
    <citation type="journal article" date="2018" name="Int. J. Syst. Evol. Microbiol.">
        <title>Paraburkholderia azotifigens sp. nov., a nitrogen-fixing bacterium isolated from paddy soil.</title>
        <authorList>
            <person name="Choi G.M."/>
            <person name="Im W.T."/>
        </authorList>
    </citation>
    <scope>NUCLEOTIDE SEQUENCE [LARGE SCALE GENOMIC DNA]</scope>
    <source>
        <strain evidence="3 4">NF 2-5-3</strain>
    </source>
</reference>
<keyword evidence="1" id="KW-0472">Membrane</keyword>
<evidence type="ECO:0000313" key="3">
    <source>
        <dbReference type="EMBL" id="TXC84095.1"/>
    </source>
</evidence>
<feature type="transmembrane region" description="Helical" evidence="1">
    <location>
        <begin position="91"/>
        <end position="114"/>
    </location>
</feature>